<gene>
    <name evidence="2" type="ORF">MUDAN_MDHGFNIF_03021</name>
</gene>
<accession>A0A660E3B5</accession>
<organism evidence="2 3">
    <name type="scientific">Lactiplantibacillus mudanjiangensis</name>
    <dbReference type="NCBI Taxonomy" id="1296538"/>
    <lineage>
        <taxon>Bacteria</taxon>
        <taxon>Bacillati</taxon>
        <taxon>Bacillota</taxon>
        <taxon>Bacilli</taxon>
        <taxon>Lactobacillales</taxon>
        <taxon>Lactobacillaceae</taxon>
        <taxon>Lactiplantibacillus</taxon>
    </lineage>
</organism>
<keyword evidence="1" id="KW-0732">Signal</keyword>
<sequence>MKNRKWLLLIFAAIGAWLTVSQAASAHTVWNDNGNWVTMTRDVKVLKIHNTVPRYKSYQVASYTAKKGSHYKLEHWGVEHSWVLNSGKFNSNDRYTYVVSAGSMSTSWFKFGIHKIAHTSKYKSFHGYRIARAKSDLTFNTFYIKFTHDIVSDYAPTQTSKVIFKHGSHVYPKRHEWDKIVGDYVTSYTYKSGAWHKGDTMYVPD</sequence>
<protein>
    <submittedName>
        <fullName evidence="2">Uncharacterized protein</fullName>
    </submittedName>
</protein>
<reference evidence="2 3" key="1">
    <citation type="submission" date="2018-11" db="EMBL/GenBank/DDBJ databases">
        <authorList>
            <person name="Wuyts S."/>
        </authorList>
    </citation>
    <scope>NUCLEOTIDE SEQUENCE [LARGE SCALE GENOMIC DNA]</scope>
    <source>
        <strain evidence="2">Lactobacillus mudanjiangensis AMBF249</strain>
    </source>
</reference>
<evidence type="ECO:0000313" key="3">
    <source>
        <dbReference type="Proteomes" id="UP000289996"/>
    </source>
</evidence>
<feature type="chain" id="PRO_5038510387" evidence="1">
    <location>
        <begin position="27"/>
        <end position="205"/>
    </location>
</feature>
<proteinExistence type="predicted"/>
<evidence type="ECO:0000313" key="2">
    <source>
        <dbReference type="EMBL" id="VDG28599.1"/>
    </source>
</evidence>
<evidence type="ECO:0000256" key="1">
    <source>
        <dbReference type="SAM" id="SignalP"/>
    </source>
</evidence>
<keyword evidence="3" id="KW-1185">Reference proteome</keyword>
<name>A0A660E3B5_9LACO</name>
<dbReference type="AlphaFoldDB" id="A0A660E3B5"/>
<dbReference type="EMBL" id="UYIG01000121">
    <property type="protein sequence ID" value="VDG28599.1"/>
    <property type="molecule type" value="Genomic_DNA"/>
</dbReference>
<feature type="signal peptide" evidence="1">
    <location>
        <begin position="1"/>
        <end position="26"/>
    </location>
</feature>
<dbReference type="Proteomes" id="UP000289996">
    <property type="component" value="Unassembled WGS sequence"/>
</dbReference>